<accession>A0ACA9LS65</accession>
<keyword evidence="2" id="KW-1185">Reference proteome</keyword>
<dbReference type="EMBL" id="CAJVPU010005092">
    <property type="protein sequence ID" value="CAG8542735.1"/>
    <property type="molecule type" value="Genomic_DNA"/>
</dbReference>
<name>A0ACA9LS65_9GLOM</name>
<evidence type="ECO:0000313" key="1">
    <source>
        <dbReference type="EMBL" id="CAG8542735.1"/>
    </source>
</evidence>
<sequence>MNGPPKTSYIKYSERAFFTYSSKEVNTFQHGYLGIGPSYITGNFHLCYPTTEPLHLKRIEISFVGQESALIESTYSVRSHRKFSRGFCQYTYNAWENLEFQPTTNLTLPFNFKLDDDLPGSFEVDGTLYASISYTLKATIISNKNVEKIVSVKCHINRWCLPMEALERPIVMKHPDHDKTVEYKVGDIIINCEWCMGDKISMFINLTSSEQNIKVNIKEIRLNLLELQYDINNNEIVAGHKLESTNVIIDKKKLSNLPHPSGNKYSFEVGMHIPSNNDTKFTPANIGIIRMLQHIKVVHRLKAHIKFDSGEHLVFQGDIGIINSLTPNQIKE</sequence>
<dbReference type="Proteomes" id="UP000789702">
    <property type="component" value="Unassembled WGS sequence"/>
</dbReference>
<comment type="caution">
    <text evidence="1">The sequence shown here is derived from an EMBL/GenBank/DDBJ whole genome shotgun (WGS) entry which is preliminary data.</text>
</comment>
<reference evidence="1" key="1">
    <citation type="submission" date="2021-06" db="EMBL/GenBank/DDBJ databases">
        <authorList>
            <person name="Kallberg Y."/>
            <person name="Tangrot J."/>
            <person name="Rosling A."/>
        </authorList>
    </citation>
    <scope>NUCLEOTIDE SEQUENCE</scope>
    <source>
        <strain evidence="1">IL203A</strain>
    </source>
</reference>
<protein>
    <submittedName>
        <fullName evidence="1">4841_t:CDS:1</fullName>
    </submittedName>
</protein>
<proteinExistence type="predicted"/>
<feature type="non-terminal residue" evidence="1">
    <location>
        <position position="332"/>
    </location>
</feature>
<evidence type="ECO:0000313" key="2">
    <source>
        <dbReference type="Proteomes" id="UP000789702"/>
    </source>
</evidence>
<gene>
    <name evidence="1" type="ORF">DHETER_LOCUS4875</name>
</gene>
<organism evidence="1 2">
    <name type="scientific">Dentiscutata heterogama</name>
    <dbReference type="NCBI Taxonomy" id="1316150"/>
    <lineage>
        <taxon>Eukaryota</taxon>
        <taxon>Fungi</taxon>
        <taxon>Fungi incertae sedis</taxon>
        <taxon>Mucoromycota</taxon>
        <taxon>Glomeromycotina</taxon>
        <taxon>Glomeromycetes</taxon>
        <taxon>Diversisporales</taxon>
        <taxon>Gigasporaceae</taxon>
        <taxon>Dentiscutata</taxon>
    </lineage>
</organism>